<dbReference type="PROSITE" id="PS52045">
    <property type="entry name" value="NEPROSIN_PEP_CD"/>
    <property type="match status" value="1"/>
</dbReference>
<dbReference type="AlphaFoldDB" id="A0A392M0T1"/>
<feature type="chain" id="PRO_5017374782" description="Neprosin PEP catalytic domain-containing protein" evidence="1">
    <location>
        <begin position="19"/>
        <end position="229"/>
    </location>
</feature>
<evidence type="ECO:0000259" key="2">
    <source>
        <dbReference type="PROSITE" id="PS52045"/>
    </source>
</evidence>
<evidence type="ECO:0000256" key="1">
    <source>
        <dbReference type="SAM" id="SignalP"/>
    </source>
</evidence>
<proteinExistence type="predicted"/>
<keyword evidence="1" id="KW-0732">Signal</keyword>
<organism evidence="3 4">
    <name type="scientific">Trifolium medium</name>
    <dbReference type="NCBI Taxonomy" id="97028"/>
    <lineage>
        <taxon>Eukaryota</taxon>
        <taxon>Viridiplantae</taxon>
        <taxon>Streptophyta</taxon>
        <taxon>Embryophyta</taxon>
        <taxon>Tracheophyta</taxon>
        <taxon>Spermatophyta</taxon>
        <taxon>Magnoliopsida</taxon>
        <taxon>eudicotyledons</taxon>
        <taxon>Gunneridae</taxon>
        <taxon>Pentapetalae</taxon>
        <taxon>rosids</taxon>
        <taxon>fabids</taxon>
        <taxon>Fabales</taxon>
        <taxon>Fabaceae</taxon>
        <taxon>Papilionoideae</taxon>
        <taxon>50 kb inversion clade</taxon>
        <taxon>NPAAA clade</taxon>
        <taxon>Hologalegina</taxon>
        <taxon>IRL clade</taxon>
        <taxon>Trifolieae</taxon>
        <taxon>Trifolium</taxon>
    </lineage>
</organism>
<dbReference type="InterPro" id="IPR004314">
    <property type="entry name" value="Neprosin"/>
</dbReference>
<dbReference type="EMBL" id="LXQA010001602">
    <property type="protein sequence ID" value="MCH80881.1"/>
    <property type="molecule type" value="Genomic_DNA"/>
</dbReference>
<gene>
    <name evidence="3" type="ORF">A2U01_0001657</name>
</gene>
<reference evidence="3 4" key="1">
    <citation type="journal article" date="2018" name="Front. Plant Sci.">
        <title>Red Clover (Trifolium pratense) and Zigzag Clover (T. medium) - A Picture of Genomic Similarities and Differences.</title>
        <authorList>
            <person name="Dluhosova J."/>
            <person name="Istvanek J."/>
            <person name="Nedelnik J."/>
            <person name="Repkova J."/>
        </authorList>
    </citation>
    <scope>NUCLEOTIDE SEQUENCE [LARGE SCALE GENOMIC DNA]</scope>
    <source>
        <strain evidence="4">cv. 10/8</strain>
        <tissue evidence="3">Leaf</tissue>
    </source>
</reference>
<dbReference type="InterPro" id="IPR025521">
    <property type="entry name" value="Neprosin_propep"/>
</dbReference>
<accession>A0A392M0T1</accession>
<comment type="caution">
    <text evidence="3">The sequence shown here is derived from an EMBL/GenBank/DDBJ whole genome shotgun (WGS) entry which is preliminary data.</text>
</comment>
<dbReference type="InterPro" id="IPR053168">
    <property type="entry name" value="Glutamic_endopeptidase"/>
</dbReference>
<dbReference type="Pfam" id="PF03080">
    <property type="entry name" value="Neprosin"/>
    <property type="match status" value="1"/>
</dbReference>
<keyword evidence="4" id="KW-1185">Reference proteome</keyword>
<feature type="domain" description="Neprosin PEP catalytic" evidence="2">
    <location>
        <begin position="51"/>
        <end position="229"/>
    </location>
</feature>
<dbReference type="PANTHER" id="PTHR31589">
    <property type="entry name" value="PROTEIN, PUTATIVE (DUF239)-RELATED-RELATED"/>
    <property type="match status" value="1"/>
</dbReference>
<dbReference type="Pfam" id="PF14365">
    <property type="entry name" value="Neprosin_AP"/>
    <property type="match status" value="1"/>
</dbReference>
<name>A0A392M0T1_9FABA</name>
<evidence type="ECO:0000313" key="4">
    <source>
        <dbReference type="Proteomes" id="UP000265520"/>
    </source>
</evidence>
<dbReference type="PANTHER" id="PTHR31589:SF223">
    <property type="entry name" value="PROTEIN, PUTATIVE (DUF239)-RELATED"/>
    <property type="match status" value="1"/>
</dbReference>
<feature type="signal peptide" evidence="1">
    <location>
        <begin position="1"/>
        <end position="18"/>
    </location>
</feature>
<feature type="non-terminal residue" evidence="3">
    <location>
        <position position="229"/>
    </location>
</feature>
<sequence>MVNTLMFFILCLVTSSIGHTVNKSPIKSIQTELGSIIDCVDINKQPAFDHPLLKNHTLQTKPSFEVDSPTNSIYALENVSCPEGTVPIPRTTKDDLNRDKSLFNKYNLTQNSIRRFDAKVFLIPKGGPYYGVSGTTSVYHPKVFLGQDSSSHLYVENGANAIVVGWHDPVSHNWWLSVANVVIGYFPGRLFSNLGQATEVGWGGSTVSPSAIGPPMGSGHFPDGNYAHA</sequence>
<dbReference type="Proteomes" id="UP000265520">
    <property type="component" value="Unassembled WGS sequence"/>
</dbReference>
<protein>
    <recommendedName>
        <fullName evidence="2">Neprosin PEP catalytic domain-containing protein</fullName>
    </recommendedName>
</protein>
<evidence type="ECO:0000313" key="3">
    <source>
        <dbReference type="EMBL" id="MCH80881.1"/>
    </source>
</evidence>